<keyword evidence="5" id="KW-1185">Reference proteome</keyword>
<dbReference type="Proteomes" id="UP000290545">
    <property type="component" value="Unassembled WGS sequence"/>
</dbReference>
<reference evidence="4 5" key="1">
    <citation type="submission" date="2019-01" db="EMBL/GenBank/DDBJ databases">
        <title>Filimonas sp. strain TTM-71.</title>
        <authorList>
            <person name="Chen W.-M."/>
        </authorList>
    </citation>
    <scope>NUCLEOTIDE SEQUENCE [LARGE SCALE GENOMIC DNA]</scope>
    <source>
        <strain evidence="4 5">TTM-71</strain>
    </source>
</reference>
<dbReference type="AlphaFoldDB" id="A0A4V1M9E9"/>
<dbReference type="OrthoDB" id="9792992at2"/>
<feature type="coiled-coil region" evidence="1">
    <location>
        <begin position="207"/>
        <end position="234"/>
    </location>
</feature>
<gene>
    <name evidence="4" type="ORF">ESB13_22165</name>
</gene>
<dbReference type="PANTHER" id="PTHR34220:SF7">
    <property type="entry name" value="SENSOR HISTIDINE KINASE YPDA"/>
    <property type="match status" value="1"/>
</dbReference>
<proteinExistence type="predicted"/>
<evidence type="ECO:0000313" key="5">
    <source>
        <dbReference type="Proteomes" id="UP000290545"/>
    </source>
</evidence>
<dbReference type="EMBL" id="SDHZ01000005">
    <property type="protein sequence ID" value="RXK80862.1"/>
    <property type="molecule type" value="Genomic_DNA"/>
</dbReference>
<feature type="transmembrane region" description="Helical" evidence="2">
    <location>
        <begin position="25"/>
        <end position="44"/>
    </location>
</feature>
<dbReference type="PANTHER" id="PTHR34220">
    <property type="entry name" value="SENSOR HISTIDINE KINASE YPDA"/>
    <property type="match status" value="1"/>
</dbReference>
<keyword evidence="2" id="KW-0812">Transmembrane</keyword>
<dbReference type="GO" id="GO:0000155">
    <property type="term" value="F:phosphorelay sensor kinase activity"/>
    <property type="evidence" value="ECO:0007669"/>
    <property type="project" value="InterPro"/>
</dbReference>
<comment type="caution">
    <text evidence="4">The sequence shown here is derived from an EMBL/GenBank/DDBJ whole genome shotgun (WGS) entry which is preliminary data.</text>
</comment>
<accession>A0A4V1M9E9</accession>
<evidence type="ECO:0000256" key="1">
    <source>
        <dbReference type="SAM" id="Coils"/>
    </source>
</evidence>
<dbReference type="Gene3D" id="3.30.565.10">
    <property type="entry name" value="Histidine kinase-like ATPase, C-terminal domain"/>
    <property type="match status" value="1"/>
</dbReference>
<keyword evidence="1" id="KW-0175">Coiled coil</keyword>
<evidence type="ECO:0000256" key="2">
    <source>
        <dbReference type="SAM" id="Phobius"/>
    </source>
</evidence>
<dbReference type="Pfam" id="PF06580">
    <property type="entry name" value="His_kinase"/>
    <property type="match status" value="1"/>
</dbReference>
<protein>
    <recommendedName>
        <fullName evidence="3">Signal transduction histidine kinase internal region domain-containing protein</fullName>
    </recommendedName>
</protein>
<evidence type="ECO:0000313" key="4">
    <source>
        <dbReference type="EMBL" id="RXK80862.1"/>
    </source>
</evidence>
<dbReference type="InterPro" id="IPR010559">
    <property type="entry name" value="Sig_transdc_His_kin_internal"/>
</dbReference>
<dbReference type="GO" id="GO:0016020">
    <property type="term" value="C:membrane"/>
    <property type="evidence" value="ECO:0007669"/>
    <property type="project" value="InterPro"/>
</dbReference>
<dbReference type="InterPro" id="IPR050640">
    <property type="entry name" value="Bact_2-comp_sensor_kinase"/>
</dbReference>
<sequence>MAAASPLILCAMREKFLRSIRQMPYWRIIFQVIIWCIVFLLPLLSYNIRVLDPAFYVKECINNTFLVGLFYFHMNFLIPRFFVKGRITTYILLALLGLLTIITEQHTVELYTFRRIPESGFRPVIMPPHRLQSKEEARRFAERYSRMQRREGMPPGRFNHPPPPGEREGPRFVIAGLPGFIFSMTLRKALFSALLILLASGFIKIALEWFKAEKRREELEKEKLNAELGFLKSQVNPHFLFNSLNSIYALARRKADETQEAILQLSQMMRYMIYESNTNTVALEKELDYLQNYIDLKKLRLPATVNINYTIEGSPSGHAIEPMLLIPFVENAFKHGISYSQNCYVEIKITVMQQKLILAVSNKIFHQHHAEVGGIGLENVKKRLALLYPQPMHSLYITEENNIYSVSLTIQLKEGLYD</sequence>
<keyword evidence="2" id="KW-1133">Transmembrane helix</keyword>
<feature type="domain" description="Signal transduction histidine kinase internal region" evidence="3">
    <location>
        <begin position="226"/>
        <end position="302"/>
    </location>
</feature>
<organism evidence="4 5">
    <name type="scientific">Filimonas effusa</name>
    <dbReference type="NCBI Taxonomy" id="2508721"/>
    <lineage>
        <taxon>Bacteria</taxon>
        <taxon>Pseudomonadati</taxon>
        <taxon>Bacteroidota</taxon>
        <taxon>Chitinophagia</taxon>
        <taxon>Chitinophagales</taxon>
        <taxon>Chitinophagaceae</taxon>
        <taxon>Filimonas</taxon>
    </lineage>
</organism>
<keyword evidence="2" id="KW-0472">Membrane</keyword>
<evidence type="ECO:0000259" key="3">
    <source>
        <dbReference type="Pfam" id="PF06580"/>
    </source>
</evidence>
<name>A0A4V1M9E9_9BACT</name>
<feature type="transmembrane region" description="Helical" evidence="2">
    <location>
        <begin position="90"/>
        <end position="108"/>
    </location>
</feature>
<feature type="transmembrane region" description="Helical" evidence="2">
    <location>
        <begin position="64"/>
        <end position="83"/>
    </location>
</feature>
<dbReference type="InterPro" id="IPR036890">
    <property type="entry name" value="HATPase_C_sf"/>
</dbReference>